<name>A0ABM9W182_9FIRM</name>
<evidence type="ECO:0000313" key="2">
    <source>
        <dbReference type="Proteomes" id="UP000245702"/>
    </source>
</evidence>
<organism evidence="1 2">
    <name type="scientific">Sporomusa sphaeroides DSM 2875</name>
    <dbReference type="NCBI Taxonomy" id="1337886"/>
    <lineage>
        <taxon>Bacteria</taxon>
        <taxon>Bacillati</taxon>
        <taxon>Bacillota</taxon>
        <taxon>Negativicutes</taxon>
        <taxon>Selenomonadales</taxon>
        <taxon>Sporomusaceae</taxon>
        <taxon>Sporomusa</taxon>
    </lineage>
</organism>
<comment type="caution">
    <text evidence="1">The sequence shown here is derived from an EMBL/GenBank/DDBJ whole genome shotgun (WGS) entry which is preliminary data.</text>
</comment>
<evidence type="ECO:0000313" key="1">
    <source>
        <dbReference type="EMBL" id="CVK18940.1"/>
    </source>
</evidence>
<dbReference type="EMBL" id="FCOW01000006">
    <property type="protein sequence ID" value="CVK18940.1"/>
    <property type="molecule type" value="Genomic_DNA"/>
</dbReference>
<proteinExistence type="predicted"/>
<sequence length="91" mass="10118">MKSDLFADGIGAVHITGNLVRFDLMSLQPGDGQERQEFTQRLVMPLEGFVNAFNLQEQVIRQLTKNGLLVDGRVFPNTSVPVMKEEAQGDI</sequence>
<gene>
    <name evidence="1" type="ORF">SSPH_01584</name>
</gene>
<protein>
    <submittedName>
        <fullName evidence="1">Uncharacterized protein</fullName>
    </submittedName>
</protein>
<accession>A0ABM9W182</accession>
<keyword evidence="2" id="KW-1185">Reference proteome</keyword>
<dbReference type="Proteomes" id="UP000245702">
    <property type="component" value="Unassembled WGS sequence"/>
</dbReference>
<dbReference type="RefSeq" id="WP_075756874.1">
    <property type="nucleotide sequence ID" value="NZ_CP146991.1"/>
</dbReference>
<reference evidence="1 2" key="1">
    <citation type="submission" date="2016-01" db="EMBL/GenBank/DDBJ databases">
        <authorList>
            <person name="Brown R."/>
        </authorList>
    </citation>
    <scope>NUCLEOTIDE SEQUENCE [LARGE SCALE GENOMIC DNA]</scope>
    <source>
        <strain evidence="1">Sporomusa sphaeroides DSM 2875</strain>
    </source>
</reference>